<dbReference type="Proteomes" id="UP000886998">
    <property type="component" value="Unassembled WGS sequence"/>
</dbReference>
<keyword evidence="3" id="KW-1185">Reference proteome</keyword>
<protein>
    <submittedName>
        <fullName evidence="2">Uncharacterized protein</fullName>
    </submittedName>
</protein>
<gene>
    <name evidence="2" type="ORF">TNIN_44161</name>
</gene>
<sequence length="81" mass="9025">MILAAEIQSENGHNASMSEENFDQSTSSKEFKCYLQFMSESYPEEEDALTELKDSICREVSEIDSDVLPSAVTGVVSHFIV</sequence>
<evidence type="ECO:0000313" key="2">
    <source>
        <dbReference type="EMBL" id="GFY39501.1"/>
    </source>
</evidence>
<dbReference type="AlphaFoldDB" id="A0A8X6WT15"/>
<evidence type="ECO:0000256" key="1">
    <source>
        <dbReference type="SAM" id="MobiDB-lite"/>
    </source>
</evidence>
<reference evidence="2" key="1">
    <citation type="submission" date="2020-08" db="EMBL/GenBank/DDBJ databases">
        <title>Multicomponent nature underlies the extraordinary mechanical properties of spider dragline silk.</title>
        <authorList>
            <person name="Kono N."/>
            <person name="Nakamura H."/>
            <person name="Mori M."/>
            <person name="Yoshida Y."/>
            <person name="Ohtoshi R."/>
            <person name="Malay A.D."/>
            <person name="Moran D.A.P."/>
            <person name="Tomita M."/>
            <person name="Numata K."/>
            <person name="Arakawa K."/>
        </authorList>
    </citation>
    <scope>NUCLEOTIDE SEQUENCE</scope>
</reference>
<proteinExistence type="predicted"/>
<feature type="compositionally biased region" description="Polar residues" evidence="1">
    <location>
        <begin position="8"/>
        <end position="23"/>
    </location>
</feature>
<name>A0A8X6WT15_9ARAC</name>
<organism evidence="2 3">
    <name type="scientific">Trichonephila inaurata madagascariensis</name>
    <dbReference type="NCBI Taxonomy" id="2747483"/>
    <lineage>
        <taxon>Eukaryota</taxon>
        <taxon>Metazoa</taxon>
        <taxon>Ecdysozoa</taxon>
        <taxon>Arthropoda</taxon>
        <taxon>Chelicerata</taxon>
        <taxon>Arachnida</taxon>
        <taxon>Araneae</taxon>
        <taxon>Araneomorphae</taxon>
        <taxon>Entelegynae</taxon>
        <taxon>Araneoidea</taxon>
        <taxon>Nephilidae</taxon>
        <taxon>Trichonephila</taxon>
        <taxon>Trichonephila inaurata</taxon>
    </lineage>
</organism>
<accession>A0A8X6WT15</accession>
<feature type="region of interest" description="Disordered" evidence="1">
    <location>
        <begin position="1"/>
        <end position="23"/>
    </location>
</feature>
<evidence type="ECO:0000313" key="3">
    <source>
        <dbReference type="Proteomes" id="UP000886998"/>
    </source>
</evidence>
<dbReference type="EMBL" id="BMAV01001405">
    <property type="protein sequence ID" value="GFY39501.1"/>
    <property type="molecule type" value="Genomic_DNA"/>
</dbReference>
<comment type="caution">
    <text evidence="2">The sequence shown here is derived from an EMBL/GenBank/DDBJ whole genome shotgun (WGS) entry which is preliminary data.</text>
</comment>